<name>A0A1M5QYJ6_9BACT</name>
<dbReference type="SUPFAM" id="SSF161098">
    <property type="entry name" value="MetI-like"/>
    <property type="match status" value="1"/>
</dbReference>
<evidence type="ECO:0000256" key="5">
    <source>
        <dbReference type="RuleBase" id="RU363032"/>
    </source>
</evidence>
<sequence>MAKKKDELKNKNNVNNENIDFEEVYLSRGQLMWRAFKKNKLAMFGLWILIIMYIVMFAADFLAPYNPFDQSLKHSYAPPTKVSSVYKVKDFEQKVGLHVLPCTSYVDKLDYTRKTRQLLFPSRLTLEYKGKVITLVVNNAKYFPRNEFPGEVINTDKIQFSLKKEEYAFVGGKWIKLSSSSEKTDYLVFGINDSILTDGEAFVENDTRTAKNVIFGKYSFKLRVNSEDEIEKVGLKYYINYIKYTDENGKTKILMGKDLKVLDFDYKYYPIKWFVKSWGPKEKDYGRVGYILWVIPLKHHLFGVDNYDNNPFVKLYILGSDQFGRDVWSRIIFASRISLSIGFIGLAITLTLSLFFGGIAGYYGGMADELLMRFTEIIMSIPGFYLLILLRSLLPLDMPSSQIYILLVFILSFIGWAGRARIIRGMVLSIKRNEFVEAAVALGYPDRKILWKHVIPNTMTYMIVTSTLAIPGYILGEAGLSFLGLGIREPSASWGLMMARAQDIYVLQSAPWLLIPGIFIFVTVLAFNFVGDGLRDAFDPRALG</sequence>
<dbReference type="AlphaFoldDB" id="A0A1M5QYJ6"/>
<feature type="transmembrane region" description="Helical" evidence="5">
    <location>
        <begin position="454"/>
        <end position="475"/>
    </location>
</feature>
<comment type="subcellular location">
    <subcellularLocation>
        <location evidence="5">Cell membrane</location>
        <topology evidence="5">Multi-pass membrane protein</topology>
    </subcellularLocation>
    <subcellularLocation>
        <location evidence="1">Membrane</location>
        <topology evidence="1">Multi-pass membrane protein</topology>
    </subcellularLocation>
</comment>
<evidence type="ECO:0000256" key="3">
    <source>
        <dbReference type="ARBA" id="ARBA00022989"/>
    </source>
</evidence>
<organism evidence="7 8">
    <name type="scientific">Thermosipho atlanticus DSM 15807</name>
    <dbReference type="NCBI Taxonomy" id="1123380"/>
    <lineage>
        <taxon>Bacteria</taxon>
        <taxon>Thermotogati</taxon>
        <taxon>Thermotogota</taxon>
        <taxon>Thermotogae</taxon>
        <taxon>Thermotogales</taxon>
        <taxon>Fervidobacteriaceae</taxon>
        <taxon>Thermosipho</taxon>
    </lineage>
</organism>
<dbReference type="Gene3D" id="1.10.3720.10">
    <property type="entry name" value="MetI-like"/>
    <property type="match status" value="1"/>
</dbReference>
<feature type="transmembrane region" description="Helical" evidence="5">
    <location>
        <begin position="41"/>
        <end position="63"/>
    </location>
</feature>
<gene>
    <name evidence="7" type="ORF">SAMN02745199_0236</name>
</gene>
<dbReference type="Proteomes" id="UP000242592">
    <property type="component" value="Unassembled WGS sequence"/>
</dbReference>
<dbReference type="OrthoDB" id="44350at2"/>
<evidence type="ECO:0000259" key="6">
    <source>
        <dbReference type="PROSITE" id="PS50928"/>
    </source>
</evidence>
<proteinExistence type="inferred from homology"/>
<keyword evidence="4 5" id="KW-0472">Membrane</keyword>
<feature type="domain" description="ABC transmembrane type-1" evidence="6">
    <location>
        <begin position="335"/>
        <end position="531"/>
    </location>
</feature>
<accession>A0A1M5QYJ6</accession>
<dbReference type="STRING" id="1123380.SAMN02745199_0236"/>
<reference evidence="8" key="1">
    <citation type="submission" date="2016-11" db="EMBL/GenBank/DDBJ databases">
        <authorList>
            <person name="Varghese N."/>
            <person name="Submissions S."/>
        </authorList>
    </citation>
    <scope>NUCLEOTIDE SEQUENCE [LARGE SCALE GENOMIC DNA]</scope>
    <source>
        <strain evidence="8">DSM 15807</strain>
    </source>
</reference>
<comment type="similarity">
    <text evidence="5">Belongs to the binding-protein-dependent transport system permease family.</text>
</comment>
<dbReference type="PANTHER" id="PTHR43839">
    <property type="entry name" value="OPPC IN A BINDING PROTEIN-DEPENDENT TRANSPORT SYSTEM"/>
    <property type="match status" value="1"/>
</dbReference>
<dbReference type="GO" id="GO:0005886">
    <property type="term" value="C:plasma membrane"/>
    <property type="evidence" value="ECO:0007669"/>
    <property type="project" value="UniProtKB-SubCell"/>
</dbReference>
<dbReference type="InterPro" id="IPR000515">
    <property type="entry name" value="MetI-like"/>
</dbReference>
<dbReference type="EMBL" id="FQXN01000001">
    <property type="protein sequence ID" value="SHH19267.1"/>
    <property type="molecule type" value="Genomic_DNA"/>
</dbReference>
<dbReference type="PANTHER" id="PTHR43839:SF1">
    <property type="entry name" value="OPPC IN A BINDING PROTEIN-DEPENDENT TRANSPORT SYSTEM"/>
    <property type="match status" value="1"/>
</dbReference>
<dbReference type="CDD" id="cd06261">
    <property type="entry name" value="TM_PBP2"/>
    <property type="match status" value="1"/>
</dbReference>
<evidence type="ECO:0000256" key="2">
    <source>
        <dbReference type="ARBA" id="ARBA00022692"/>
    </source>
</evidence>
<evidence type="ECO:0000313" key="8">
    <source>
        <dbReference type="Proteomes" id="UP000242592"/>
    </source>
</evidence>
<dbReference type="Pfam" id="PF00528">
    <property type="entry name" value="BPD_transp_1"/>
    <property type="match status" value="1"/>
</dbReference>
<keyword evidence="5" id="KW-0813">Transport</keyword>
<keyword evidence="3 5" id="KW-1133">Transmembrane helix</keyword>
<dbReference type="GO" id="GO:0055085">
    <property type="term" value="P:transmembrane transport"/>
    <property type="evidence" value="ECO:0007669"/>
    <property type="project" value="InterPro"/>
</dbReference>
<feature type="transmembrane region" description="Helical" evidence="5">
    <location>
        <begin position="370"/>
        <end position="390"/>
    </location>
</feature>
<protein>
    <submittedName>
        <fullName evidence="7">Peptide/nickel transport system permease protein</fullName>
    </submittedName>
</protein>
<feature type="transmembrane region" description="Helical" evidence="5">
    <location>
        <begin position="339"/>
        <end position="363"/>
    </location>
</feature>
<evidence type="ECO:0000256" key="4">
    <source>
        <dbReference type="ARBA" id="ARBA00023136"/>
    </source>
</evidence>
<evidence type="ECO:0000313" key="7">
    <source>
        <dbReference type="EMBL" id="SHH19267.1"/>
    </source>
</evidence>
<dbReference type="InterPro" id="IPR035906">
    <property type="entry name" value="MetI-like_sf"/>
</dbReference>
<keyword evidence="8" id="KW-1185">Reference proteome</keyword>
<dbReference type="InterPro" id="IPR025966">
    <property type="entry name" value="OppC_N"/>
</dbReference>
<keyword evidence="2 5" id="KW-0812">Transmembrane</keyword>
<feature type="transmembrane region" description="Helical" evidence="5">
    <location>
        <begin position="512"/>
        <end position="531"/>
    </location>
</feature>
<dbReference type="Pfam" id="PF12911">
    <property type="entry name" value="OppC_N"/>
    <property type="match status" value="1"/>
</dbReference>
<evidence type="ECO:0000256" key="1">
    <source>
        <dbReference type="ARBA" id="ARBA00004141"/>
    </source>
</evidence>
<feature type="transmembrane region" description="Helical" evidence="5">
    <location>
        <begin position="402"/>
        <end position="422"/>
    </location>
</feature>
<dbReference type="PROSITE" id="PS50928">
    <property type="entry name" value="ABC_TM1"/>
    <property type="match status" value="1"/>
</dbReference>
<dbReference type="RefSeq" id="WP_073071237.1">
    <property type="nucleotide sequence ID" value="NZ_FQXN01000001.1"/>
</dbReference>